<evidence type="ECO:0000256" key="1">
    <source>
        <dbReference type="SAM" id="MobiDB-lite"/>
    </source>
</evidence>
<feature type="region of interest" description="Disordered" evidence="1">
    <location>
        <begin position="125"/>
        <end position="166"/>
    </location>
</feature>
<keyword evidence="3" id="KW-1185">Reference proteome</keyword>
<reference evidence="2" key="1">
    <citation type="submission" date="2023-10" db="EMBL/GenBank/DDBJ databases">
        <authorList>
            <person name="Chen Y."/>
            <person name="Shah S."/>
            <person name="Dougan E. K."/>
            <person name="Thang M."/>
            <person name="Chan C."/>
        </authorList>
    </citation>
    <scope>NUCLEOTIDE SEQUENCE [LARGE SCALE GENOMIC DNA]</scope>
</reference>
<name>A0ABN9SST8_9DINO</name>
<accession>A0ABN9SST8</accession>
<feature type="region of interest" description="Disordered" evidence="1">
    <location>
        <begin position="209"/>
        <end position="228"/>
    </location>
</feature>
<evidence type="ECO:0000313" key="3">
    <source>
        <dbReference type="Proteomes" id="UP001189429"/>
    </source>
</evidence>
<protein>
    <submittedName>
        <fullName evidence="2">Uncharacterized protein</fullName>
    </submittedName>
</protein>
<proteinExistence type="predicted"/>
<comment type="caution">
    <text evidence="2">The sequence shown here is derived from an EMBL/GenBank/DDBJ whole genome shotgun (WGS) entry which is preliminary data.</text>
</comment>
<dbReference type="EMBL" id="CAUYUJ010013025">
    <property type="protein sequence ID" value="CAK0835239.1"/>
    <property type="molecule type" value="Genomic_DNA"/>
</dbReference>
<dbReference type="Proteomes" id="UP001189429">
    <property type="component" value="Unassembled WGS sequence"/>
</dbReference>
<organism evidence="2 3">
    <name type="scientific">Prorocentrum cordatum</name>
    <dbReference type="NCBI Taxonomy" id="2364126"/>
    <lineage>
        <taxon>Eukaryota</taxon>
        <taxon>Sar</taxon>
        <taxon>Alveolata</taxon>
        <taxon>Dinophyceae</taxon>
        <taxon>Prorocentrales</taxon>
        <taxon>Prorocentraceae</taxon>
        <taxon>Prorocentrum</taxon>
    </lineage>
</organism>
<evidence type="ECO:0000313" key="2">
    <source>
        <dbReference type="EMBL" id="CAK0835239.1"/>
    </source>
</evidence>
<feature type="compositionally biased region" description="Low complexity" evidence="1">
    <location>
        <begin position="23"/>
        <end position="32"/>
    </location>
</feature>
<gene>
    <name evidence="2" type="ORF">PCOR1329_LOCUS32302</name>
</gene>
<sequence length="228" mass="23928">MTPPETSKLPDLPAGRSRCWGTAGPPTAAAPIPRRRPRPRSPARQGEGPREAQGQRPSGSVFAERDGQRRHRCAERAAPPEADPGAESRWGGAAVTGGRRTHYYTARLNPTRAVRPEPIVESYVQLGGTSSDGRPGRCGQAAAAGRVRGGRASSGASRDNSCPPWLKNAQNERVVGKGVDLTPHFSETLLQTVAVASAALATAQASSLAACAPASGRPGQRYSKKTRP</sequence>
<feature type="region of interest" description="Disordered" evidence="1">
    <location>
        <begin position="1"/>
        <end position="100"/>
    </location>
</feature>
<feature type="compositionally biased region" description="Low complexity" evidence="1">
    <location>
        <begin position="137"/>
        <end position="158"/>
    </location>
</feature>